<feature type="domain" description="DUF1638" evidence="1">
    <location>
        <begin position="45"/>
        <end position="220"/>
    </location>
</feature>
<dbReference type="RefSeq" id="WP_349245626.1">
    <property type="nucleotide sequence ID" value="NZ_JASCXX010000017.1"/>
</dbReference>
<keyword evidence="3" id="KW-1185">Reference proteome</keyword>
<reference evidence="2" key="1">
    <citation type="submission" date="2023-05" db="EMBL/GenBank/DDBJ databases">
        <title>Anaerotaeda fermentans gen. nov., sp. nov., a novel anaerobic planctomycete of the new family within the order Sedimentisphaerales isolated from Taman Peninsula, Russia.</title>
        <authorList>
            <person name="Khomyakova M.A."/>
            <person name="Merkel A.Y."/>
            <person name="Slobodkin A.I."/>
        </authorList>
    </citation>
    <scope>NUCLEOTIDE SEQUENCE</scope>
    <source>
        <strain evidence="2">M17dextr</strain>
    </source>
</reference>
<evidence type="ECO:0000313" key="3">
    <source>
        <dbReference type="Proteomes" id="UP001431776"/>
    </source>
</evidence>
<dbReference type="InterPro" id="IPR012437">
    <property type="entry name" value="DUF1638"/>
</dbReference>
<name>A0AAW6TWY3_9BACT</name>
<evidence type="ECO:0000259" key="1">
    <source>
        <dbReference type="Pfam" id="PF07796"/>
    </source>
</evidence>
<dbReference type="Pfam" id="PF07796">
    <property type="entry name" value="DUF1638"/>
    <property type="match status" value="1"/>
</dbReference>
<evidence type="ECO:0000313" key="2">
    <source>
        <dbReference type="EMBL" id="MDI6450218.1"/>
    </source>
</evidence>
<accession>A0AAW6TWY3</accession>
<gene>
    <name evidence="2" type="ORF">QJ522_14250</name>
</gene>
<dbReference type="AlphaFoldDB" id="A0AAW6TWY3"/>
<comment type="caution">
    <text evidence="2">The sequence shown here is derived from an EMBL/GenBank/DDBJ whole genome shotgun (WGS) entry which is preliminary data.</text>
</comment>
<protein>
    <submittedName>
        <fullName evidence="2">DUF1638 domain-containing protein</fullName>
    </submittedName>
</protein>
<sequence>MIGRSDIDVRLGDQKRLQLIVCKVLQREAYFCAARSPHVVDVVLMEQGLHDEPDRLRSEVQKALERTTDIQGRSYDASLLGYGLCSNGTVGLRAAIPVVIPRGHDCITLLLGSKERYREYFDSHRGVYWYSPGWIESGKQPGRERYESLRAEYERKYGPDNAQYLMEVEQTWMKEYNWATFVDWGLVDSDAYRAYTKRCAEFLGWDCDEQKGDPGLMQRFVDGNWNDEEFLYVAPGRRIAEDVTSQGIIKAQ</sequence>
<proteinExistence type="predicted"/>
<dbReference type="Proteomes" id="UP001431776">
    <property type="component" value="Unassembled WGS sequence"/>
</dbReference>
<dbReference type="EMBL" id="JASCXX010000017">
    <property type="protein sequence ID" value="MDI6450218.1"/>
    <property type="molecule type" value="Genomic_DNA"/>
</dbReference>
<organism evidence="2 3">
    <name type="scientific">Anaerobaca lacustris</name>
    <dbReference type="NCBI Taxonomy" id="3044600"/>
    <lineage>
        <taxon>Bacteria</taxon>
        <taxon>Pseudomonadati</taxon>
        <taxon>Planctomycetota</taxon>
        <taxon>Phycisphaerae</taxon>
        <taxon>Sedimentisphaerales</taxon>
        <taxon>Anaerobacaceae</taxon>
        <taxon>Anaerobaca</taxon>
    </lineage>
</organism>